<dbReference type="PROSITE" id="PS50026">
    <property type="entry name" value="EGF_3"/>
    <property type="match status" value="1"/>
</dbReference>
<dbReference type="PROSITE" id="PS01186">
    <property type="entry name" value="EGF_2"/>
    <property type="match status" value="1"/>
</dbReference>
<feature type="disulfide bond" evidence="4">
    <location>
        <begin position="40"/>
        <end position="50"/>
    </location>
</feature>
<evidence type="ECO:0000256" key="1">
    <source>
        <dbReference type="ARBA" id="ARBA00022536"/>
    </source>
</evidence>
<keyword evidence="2" id="KW-0677">Repeat</keyword>
<evidence type="ECO:0000259" key="5">
    <source>
        <dbReference type="PROSITE" id="PS50026"/>
    </source>
</evidence>
<evidence type="ECO:0000256" key="3">
    <source>
        <dbReference type="ARBA" id="ARBA00023157"/>
    </source>
</evidence>
<keyword evidence="3 4" id="KW-1015">Disulfide bond</keyword>
<organism evidence="6 7">
    <name type="scientific">Symbiodinium necroappetens</name>
    <dbReference type="NCBI Taxonomy" id="1628268"/>
    <lineage>
        <taxon>Eukaryota</taxon>
        <taxon>Sar</taxon>
        <taxon>Alveolata</taxon>
        <taxon>Dinophyceae</taxon>
        <taxon>Suessiales</taxon>
        <taxon>Symbiodiniaceae</taxon>
        <taxon>Symbiodinium</taxon>
    </lineage>
</organism>
<dbReference type="PANTHER" id="PTHR11219">
    <property type="entry name" value="TENEURIN AND N-ACETYLGLUCOSAMINE-1-PHOSPHODIESTER ALPHA-N-ACETYLGLUCOSAMINIDASE"/>
    <property type="match status" value="1"/>
</dbReference>
<dbReference type="Pfam" id="PF23106">
    <property type="entry name" value="EGF_Teneurin"/>
    <property type="match status" value="2"/>
</dbReference>
<gene>
    <name evidence="6" type="primary">Tenm3</name>
    <name evidence="6" type="ORF">SNEC2469_LOCUS28919</name>
</gene>
<feature type="domain" description="EGF-like" evidence="5">
    <location>
        <begin position="36"/>
        <end position="68"/>
    </location>
</feature>
<sequence length="110" mass="11476">AVLAVSRTAAELLPTSNLRGGDTSASLLQKPALTHVATKCEANCSGHGTCEESGRCACKPGWIGSFCDMPLCPSNCNKRGMCLHGKCLCEAGWHGKACHIQRCLSALSSV</sequence>
<evidence type="ECO:0000313" key="7">
    <source>
        <dbReference type="Proteomes" id="UP000601435"/>
    </source>
</evidence>
<protein>
    <submittedName>
        <fullName evidence="6">Tenm3 protein</fullName>
    </submittedName>
</protein>
<dbReference type="AlphaFoldDB" id="A0A813AWG7"/>
<reference evidence="6" key="1">
    <citation type="submission" date="2021-02" db="EMBL/GenBank/DDBJ databases">
        <authorList>
            <person name="Dougan E. K."/>
            <person name="Rhodes N."/>
            <person name="Thang M."/>
            <person name="Chan C."/>
        </authorList>
    </citation>
    <scope>NUCLEOTIDE SEQUENCE</scope>
</reference>
<dbReference type="SUPFAM" id="SSF57196">
    <property type="entry name" value="EGF/Laminin"/>
    <property type="match status" value="1"/>
</dbReference>
<feature type="non-terminal residue" evidence="6">
    <location>
        <position position="110"/>
    </location>
</feature>
<evidence type="ECO:0000313" key="6">
    <source>
        <dbReference type="EMBL" id="CAE7880841.1"/>
    </source>
</evidence>
<dbReference type="SMART" id="SM00181">
    <property type="entry name" value="EGF"/>
    <property type="match status" value="2"/>
</dbReference>
<dbReference type="InterPro" id="IPR000742">
    <property type="entry name" value="EGF"/>
</dbReference>
<dbReference type="EMBL" id="CAJNJA010063897">
    <property type="protein sequence ID" value="CAE7880841.1"/>
    <property type="molecule type" value="Genomic_DNA"/>
</dbReference>
<evidence type="ECO:0000256" key="2">
    <source>
        <dbReference type="ARBA" id="ARBA00022737"/>
    </source>
</evidence>
<dbReference type="Gene3D" id="2.10.25.10">
    <property type="entry name" value="Laminin"/>
    <property type="match status" value="1"/>
</dbReference>
<dbReference type="Proteomes" id="UP000601435">
    <property type="component" value="Unassembled WGS sequence"/>
</dbReference>
<keyword evidence="7" id="KW-1185">Reference proteome</keyword>
<comment type="caution">
    <text evidence="4">Lacks conserved residue(s) required for the propagation of feature annotation.</text>
</comment>
<dbReference type="Gene3D" id="2.60.120.260">
    <property type="entry name" value="Galactose-binding domain-like"/>
    <property type="match status" value="1"/>
</dbReference>
<dbReference type="PANTHER" id="PTHR11219:SF69">
    <property type="entry name" value="TENEURIN-A"/>
    <property type="match status" value="1"/>
</dbReference>
<accession>A0A813AWG7</accession>
<name>A0A813AWG7_9DINO</name>
<feature type="disulfide bond" evidence="4">
    <location>
        <begin position="58"/>
        <end position="67"/>
    </location>
</feature>
<dbReference type="InterPro" id="IPR051216">
    <property type="entry name" value="Teneurin"/>
</dbReference>
<proteinExistence type="predicted"/>
<comment type="caution">
    <text evidence="6">The sequence shown here is derived from an EMBL/GenBank/DDBJ whole genome shotgun (WGS) entry which is preliminary data.</text>
</comment>
<evidence type="ECO:0000256" key="4">
    <source>
        <dbReference type="PROSITE-ProRule" id="PRU00076"/>
    </source>
</evidence>
<dbReference type="PROSITE" id="PS00022">
    <property type="entry name" value="EGF_1"/>
    <property type="match status" value="1"/>
</dbReference>
<dbReference type="OrthoDB" id="418560at2759"/>
<keyword evidence="1 4" id="KW-0245">EGF-like domain</keyword>
<dbReference type="FunFam" id="2.10.25.10:FF:000020">
    <property type="entry name" value="Latent-transforming growth factor beta-binding protein 1"/>
    <property type="match status" value="1"/>
</dbReference>